<protein>
    <recommendedName>
        <fullName evidence="2">DUF2442 domain-containing protein</fullName>
    </recommendedName>
</protein>
<gene>
    <name evidence="1" type="ORF">S03H2_49589</name>
</gene>
<name>X1JUU9_9ZZZZ</name>
<evidence type="ECO:0008006" key="2">
    <source>
        <dbReference type="Google" id="ProtNLM"/>
    </source>
</evidence>
<proteinExistence type="predicted"/>
<reference evidence="1" key="1">
    <citation type="journal article" date="2014" name="Front. Microbiol.">
        <title>High frequency of phylogenetically diverse reductive dehalogenase-homologous genes in deep subseafloor sedimentary metagenomes.</title>
        <authorList>
            <person name="Kawai M."/>
            <person name="Futagami T."/>
            <person name="Toyoda A."/>
            <person name="Takaki Y."/>
            <person name="Nishi S."/>
            <person name="Hori S."/>
            <person name="Arai W."/>
            <person name="Tsubouchi T."/>
            <person name="Morono Y."/>
            <person name="Uchiyama I."/>
            <person name="Ito T."/>
            <person name="Fujiyama A."/>
            <person name="Inagaki F."/>
            <person name="Takami H."/>
        </authorList>
    </citation>
    <scope>NUCLEOTIDE SEQUENCE</scope>
    <source>
        <strain evidence="1">Expedition CK06-06</strain>
    </source>
</reference>
<dbReference type="AlphaFoldDB" id="X1JUU9"/>
<dbReference type="Gene3D" id="3.30.2020.40">
    <property type="entry name" value="Uncharacterised protein PF10387, DUF2442"/>
    <property type="match status" value="1"/>
</dbReference>
<evidence type="ECO:0000313" key="1">
    <source>
        <dbReference type="EMBL" id="GAH73568.1"/>
    </source>
</evidence>
<feature type="non-terminal residue" evidence="1">
    <location>
        <position position="73"/>
    </location>
</feature>
<sequence length="73" mass="8081">MKKIHDIQGITFSGEEMILKVDDGEYRFNLADVSKPLAEATATERETCELSPSGYGIHWPLIDEDLSIDGLLG</sequence>
<dbReference type="EMBL" id="BARU01031338">
    <property type="protein sequence ID" value="GAH73568.1"/>
    <property type="molecule type" value="Genomic_DNA"/>
</dbReference>
<dbReference type="InterPro" id="IPR018841">
    <property type="entry name" value="DUF2442"/>
</dbReference>
<organism evidence="1">
    <name type="scientific">marine sediment metagenome</name>
    <dbReference type="NCBI Taxonomy" id="412755"/>
    <lineage>
        <taxon>unclassified sequences</taxon>
        <taxon>metagenomes</taxon>
        <taxon>ecological metagenomes</taxon>
    </lineage>
</organism>
<dbReference type="Pfam" id="PF10387">
    <property type="entry name" value="DUF2442"/>
    <property type="match status" value="1"/>
</dbReference>
<accession>X1JUU9</accession>
<comment type="caution">
    <text evidence="1">The sequence shown here is derived from an EMBL/GenBank/DDBJ whole genome shotgun (WGS) entry which is preliminary data.</text>
</comment>